<dbReference type="EMBL" id="JTHG01000123">
    <property type="protein sequence ID" value="KMO23072.1"/>
    <property type="molecule type" value="Genomic_DNA"/>
</dbReference>
<evidence type="ECO:0000313" key="5">
    <source>
        <dbReference type="Proteomes" id="UP000663508"/>
    </source>
</evidence>
<accession>A0A0J6QZL6</accession>
<dbReference type="Proteomes" id="UP000036471">
    <property type="component" value="Unassembled WGS sequence"/>
</dbReference>
<evidence type="ECO:0000313" key="2">
    <source>
        <dbReference type="EMBL" id="BCM85603.1"/>
    </source>
</evidence>
<dbReference type="AlphaFoldDB" id="A0A0J6QZL6"/>
<gene>
    <name evidence="2" type="ORF">mvi_40640</name>
    <name evidence="3" type="ORF">QR79_14550</name>
</gene>
<reference evidence="2" key="2">
    <citation type="submission" date="2020-11" db="EMBL/GenBank/DDBJ databases">
        <title>Complete genome sequence of a novel pathogenic Methylobacterium strain isolated from rice in Vietnam.</title>
        <authorList>
            <person name="Lai K."/>
            <person name="Okazaki S."/>
            <person name="Higashi K."/>
            <person name="Mori H."/>
            <person name="Toyoda A."/>
            <person name="Kurokawa K."/>
        </authorList>
    </citation>
    <scope>NUCLEOTIDE SEQUENCE</scope>
    <source>
        <strain evidence="2">VL1</strain>
    </source>
</reference>
<sequence length="73" mass="7906">MGAAALERQGDRLLGPRTDEAAAQGSRHGLGSRGEVRAGRRLRAGILQAVSDGRERRGRRGSAVTRVPIRFRE</sequence>
<dbReference type="KEGG" id="mind:mvi_40640"/>
<feature type="region of interest" description="Disordered" evidence="1">
    <location>
        <begin position="51"/>
        <end position="73"/>
    </location>
</feature>
<evidence type="ECO:0000313" key="4">
    <source>
        <dbReference type="Proteomes" id="UP000036471"/>
    </source>
</evidence>
<protein>
    <submittedName>
        <fullName evidence="2">Uncharacterized protein</fullName>
    </submittedName>
</protein>
<evidence type="ECO:0000256" key="1">
    <source>
        <dbReference type="SAM" id="MobiDB-lite"/>
    </source>
</evidence>
<dbReference type="EMBL" id="AP024145">
    <property type="protein sequence ID" value="BCM85603.1"/>
    <property type="molecule type" value="Genomic_DNA"/>
</dbReference>
<organism evidence="2 5">
    <name type="scientific">Methylobacterium indicum</name>
    <dbReference type="NCBI Taxonomy" id="1775910"/>
    <lineage>
        <taxon>Bacteria</taxon>
        <taxon>Pseudomonadati</taxon>
        <taxon>Pseudomonadota</taxon>
        <taxon>Alphaproteobacteria</taxon>
        <taxon>Hyphomicrobiales</taxon>
        <taxon>Methylobacteriaceae</taxon>
        <taxon>Methylobacterium</taxon>
    </lineage>
</organism>
<name>A0A0J6QZL6_9HYPH</name>
<keyword evidence="4" id="KW-1185">Reference proteome</keyword>
<reference evidence="3 4" key="1">
    <citation type="submission" date="2014-11" db="EMBL/GenBank/DDBJ databases">
        <title>Comparative genomics of Methylobacterium species.</title>
        <authorList>
            <person name="Chaudhry V."/>
            <person name="Patil P.B."/>
        </authorList>
    </citation>
    <scope>NUCLEOTIDE SEQUENCE [LARGE SCALE GENOMIC DNA]</scope>
    <source>
        <strain evidence="3 4">SE3.6</strain>
    </source>
</reference>
<proteinExistence type="predicted"/>
<dbReference type="Proteomes" id="UP000663508">
    <property type="component" value="Chromosome"/>
</dbReference>
<feature type="region of interest" description="Disordered" evidence="1">
    <location>
        <begin position="1"/>
        <end position="37"/>
    </location>
</feature>
<evidence type="ECO:0000313" key="3">
    <source>
        <dbReference type="EMBL" id="KMO23072.1"/>
    </source>
</evidence>